<feature type="region of interest" description="Disordered" evidence="7">
    <location>
        <begin position="180"/>
        <end position="200"/>
    </location>
</feature>
<keyword evidence="6 8" id="KW-0472">Membrane</keyword>
<feature type="transmembrane region" description="Helical" evidence="8">
    <location>
        <begin position="128"/>
        <end position="151"/>
    </location>
</feature>
<evidence type="ECO:0000313" key="11">
    <source>
        <dbReference type="Proteomes" id="UP000820669"/>
    </source>
</evidence>
<evidence type="ECO:0000259" key="9">
    <source>
        <dbReference type="Pfam" id="PF09335"/>
    </source>
</evidence>
<comment type="caution">
    <text evidence="10">The sequence shown here is derived from an EMBL/GenBank/DDBJ whole genome shotgun (WGS) entry which is preliminary data.</text>
</comment>
<evidence type="ECO:0000256" key="1">
    <source>
        <dbReference type="ARBA" id="ARBA00004651"/>
    </source>
</evidence>
<keyword evidence="11" id="KW-1185">Reference proteome</keyword>
<feature type="transmembrane region" description="Helical" evidence="8">
    <location>
        <begin position="6"/>
        <end position="25"/>
    </location>
</feature>
<dbReference type="RefSeq" id="WP_169385055.1">
    <property type="nucleotide sequence ID" value="NZ_JAAXLA010000091.1"/>
</dbReference>
<feature type="transmembrane region" description="Helical" evidence="8">
    <location>
        <begin position="100"/>
        <end position="121"/>
    </location>
</feature>
<feature type="transmembrane region" description="Helical" evidence="8">
    <location>
        <begin position="157"/>
        <end position="175"/>
    </location>
</feature>
<reference evidence="10 11" key="1">
    <citation type="submission" date="2020-04" db="EMBL/GenBank/DDBJ databases">
        <authorList>
            <person name="Klaysubun C."/>
            <person name="Duangmal K."/>
            <person name="Lipun K."/>
        </authorList>
    </citation>
    <scope>NUCLEOTIDE SEQUENCE [LARGE SCALE GENOMIC DNA]</scope>
    <source>
        <strain evidence="10 11">K10HN5</strain>
    </source>
</reference>
<dbReference type="EMBL" id="JAAXLA010000091">
    <property type="protein sequence ID" value="NMI01598.1"/>
    <property type="molecule type" value="Genomic_DNA"/>
</dbReference>
<proteinExistence type="inferred from homology"/>
<evidence type="ECO:0000256" key="4">
    <source>
        <dbReference type="ARBA" id="ARBA00022692"/>
    </source>
</evidence>
<comment type="subcellular location">
    <subcellularLocation>
        <location evidence="1">Cell membrane</location>
        <topology evidence="1">Multi-pass membrane protein</topology>
    </subcellularLocation>
</comment>
<name>A0ABX1SL84_9PSEU</name>
<dbReference type="Pfam" id="PF09335">
    <property type="entry name" value="VTT_dom"/>
    <property type="match status" value="1"/>
</dbReference>
<sequence length="200" mass="20565">MSLPVTPIAAYLMVLFWTCVPFAPAEPMVIVAGAYSASGPLILGLAVVAATAGSFVSDLAKYGLGRLAGPALLRRLRRYKGGARAIDWIEARMLRTGSAVIAPAYFVPFGVVTATILTGALRMRLRGVVLASACGAALWSATFMTLGYVGGALTGNPLTGLLVAIPGAVVVGMLARRGADRVKPSDEPREPAVVSGPGAR</sequence>
<evidence type="ECO:0000313" key="10">
    <source>
        <dbReference type="EMBL" id="NMI01598.1"/>
    </source>
</evidence>
<comment type="similarity">
    <text evidence="2">Belongs to the DedA family.</text>
</comment>
<feature type="domain" description="VTT" evidence="9">
    <location>
        <begin position="24"/>
        <end position="148"/>
    </location>
</feature>
<organism evidence="10 11">
    <name type="scientific">Pseudonocardia acidicola</name>
    <dbReference type="NCBI Taxonomy" id="2724939"/>
    <lineage>
        <taxon>Bacteria</taxon>
        <taxon>Bacillati</taxon>
        <taxon>Actinomycetota</taxon>
        <taxon>Actinomycetes</taxon>
        <taxon>Pseudonocardiales</taxon>
        <taxon>Pseudonocardiaceae</taxon>
        <taxon>Pseudonocardia</taxon>
    </lineage>
</organism>
<evidence type="ECO:0000256" key="5">
    <source>
        <dbReference type="ARBA" id="ARBA00022989"/>
    </source>
</evidence>
<keyword evidence="5 8" id="KW-1133">Transmembrane helix</keyword>
<evidence type="ECO:0000256" key="8">
    <source>
        <dbReference type="SAM" id="Phobius"/>
    </source>
</evidence>
<accession>A0ABX1SL84</accession>
<feature type="transmembrane region" description="Helical" evidence="8">
    <location>
        <begin position="37"/>
        <end position="56"/>
    </location>
</feature>
<feature type="compositionally biased region" description="Basic and acidic residues" evidence="7">
    <location>
        <begin position="180"/>
        <end position="190"/>
    </location>
</feature>
<gene>
    <name evidence="10" type="ORF">HF526_30510</name>
</gene>
<dbReference type="InterPro" id="IPR032816">
    <property type="entry name" value="VTT_dom"/>
</dbReference>
<keyword evidence="3" id="KW-1003">Cell membrane</keyword>
<protein>
    <submittedName>
        <fullName evidence="10">DedA family protein</fullName>
    </submittedName>
</protein>
<evidence type="ECO:0000256" key="7">
    <source>
        <dbReference type="SAM" id="MobiDB-lite"/>
    </source>
</evidence>
<evidence type="ECO:0000256" key="3">
    <source>
        <dbReference type="ARBA" id="ARBA00022475"/>
    </source>
</evidence>
<dbReference type="InterPro" id="IPR051311">
    <property type="entry name" value="DedA_domain"/>
</dbReference>
<evidence type="ECO:0000256" key="6">
    <source>
        <dbReference type="ARBA" id="ARBA00023136"/>
    </source>
</evidence>
<evidence type="ECO:0000256" key="2">
    <source>
        <dbReference type="ARBA" id="ARBA00010792"/>
    </source>
</evidence>
<dbReference type="PANTHER" id="PTHR42709">
    <property type="entry name" value="ALKALINE PHOSPHATASE LIKE PROTEIN"/>
    <property type="match status" value="1"/>
</dbReference>
<keyword evidence="4 8" id="KW-0812">Transmembrane</keyword>
<dbReference type="Proteomes" id="UP000820669">
    <property type="component" value="Unassembled WGS sequence"/>
</dbReference>
<dbReference type="PANTHER" id="PTHR42709:SF6">
    <property type="entry name" value="UNDECAPRENYL PHOSPHATE TRANSPORTER A"/>
    <property type="match status" value="1"/>
</dbReference>